<keyword evidence="4 7" id="KW-1133">Transmembrane helix</keyword>
<evidence type="ECO:0000256" key="7">
    <source>
        <dbReference type="SAM" id="Phobius"/>
    </source>
</evidence>
<keyword evidence="2" id="KW-1003">Cell membrane</keyword>
<evidence type="ECO:0000256" key="5">
    <source>
        <dbReference type="ARBA" id="ARBA00023136"/>
    </source>
</evidence>
<organism evidence="8 9">
    <name type="scientific">Simplicispira suum</name>
    <dbReference type="NCBI Taxonomy" id="2109915"/>
    <lineage>
        <taxon>Bacteria</taxon>
        <taxon>Pseudomonadati</taxon>
        <taxon>Pseudomonadota</taxon>
        <taxon>Betaproteobacteria</taxon>
        <taxon>Burkholderiales</taxon>
        <taxon>Comamonadaceae</taxon>
        <taxon>Simplicispira</taxon>
    </lineage>
</organism>
<dbReference type="EMBL" id="CP027669">
    <property type="protein sequence ID" value="AVO40672.1"/>
    <property type="molecule type" value="Genomic_DNA"/>
</dbReference>
<dbReference type="OrthoDB" id="5998304at2"/>
<feature type="transmembrane region" description="Helical" evidence="7">
    <location>
        <begin position="50"/>
        <end position="72"/>
    </location>
</feature>
<dbReference type="InterPro" id="IPR022791">
    <property type="entry name" value="L-PG_synthase/AglD"/>
</dbReference>
<evidence type="ECO:0000313" key="8">
    <source>
        <dbReference type="EMBL" id="AVO40672.1"/>
    </source>
</evidence>
<feature type="transmembrane region" description="Helical" evidence="7">
    <location>
        <begin position="174"/>
        <end position="193"/>
    </location>
</feature>
<evidence type="ECO:0000313" key="9">
    <source>
        <dbReference type="Proteomes" id="UP000239326"/>
    </source>
</evidence>
<comment type="subcellular location">
    <subcellularLocation>
        <location evidence="1">Cell membrane</location>
        <topology evidence="1">Multi-pass membrane protein</topology>
    </subcellularLocation>
</comment>
<name>A0A2S0MXR0_9BURK</name>
<feature type="compositionally biased region" description="Low complexity" evidence="6">
    <location>
        <begin position="1"/>
        <end position="41"/>
    </location>
</feature>
<feature type="transmembrane region" description="Helical" evidence="7">
    <location>
        <begin position="131"/>
        <end position="153"/>
    </location>
</feature>
<protein>
    <submittedName>
        <fullName evidence="8">Lysylphosphatidylglycerol synthetase family protein</fullName>
    </submittedName>
</protein>
<accession>A0A2S0MXR0</accession>
<evidence type="ECO:0000256" key="4">
    <source>
        <dbReference type="ARBA" id="ARBA00022989"/>
    </source>
</evidence>
<sequence>MALARPTTPQAPTTPSAPSRLRPGRGAARTRTNRGATRPGGLTQLQEKPWWPWLTRSLAGAFFVLVASLIVYQARSVDWPAVWQAVLALPVRVLWAGAALALLSHFTYGSFEWIGRHVTGHQLGRATTLGIAMTSYAFTLNLGSVIGGVGVRYRLYSRRGVEPGTIGQVVATSILTNWIGYLLLTAIIPWFWVPPAVFGWSASDVQWRMGGALLALAPLVYLALCLVRGGRPLALRGHCFALPRWPLALWQVAVSCANWMLMGTALWVVLQGQVAYPAAVATVMLGAVAGLVLRVPAGLGVLESVGVALLTTDSLSKTDVLAALLAYRALYYFVPLVLAALAFAAAELLVHGKKPTK</sequence>
<dbReference type="GO" id="GO:0005886">
    <property type="term" value="C:plasma membrane"/>
    <property type="evidence" value="ECO:0007669"/>
    <property type="project" value="UniProtKB-SubCell"/>
</dbReference>
<reference evidence="8 9" key="1">
    <citation type="submission" date="2018-03" db="EMBL/GenBank/DDBJ databases">
        <title>Genome sequencing of Simplicispira sp.</title>
        <authorList>
            <person name="Kim S.-J."/>
            <person name="Heo J."/>
            <person name="Kwon S.-W."/>
        </authorList>
    </citation>
    <scope>NUCLEOTIDE SEQUENCE [LARGE SCALE GENOMIC DNA]</scope>
    <source>
        <strain evidence="8 9">SC1-8</strain>
    </source>
</reference>
<keyword evidence="5 7" id="KW-0472">Membrane</keyword>
<evidence type="ECO:0000256" key="3">
    <source>
        <dbReference type="ARBA" id="ARBA00022692"/>
    </source>
</evidence>
<evidence type="ECO:0000256" key="6">
    <source>
        <dbReference type="SAM" id="MobiDB-lite"/>
    </source>
</evidence>
<dbReference type="Proteomes" id="UP000239326">
    <property type="component" value="Chromosome"/>
</dbReference>
<gene>
    <name evidence="8" type="ORF">C6571_04665</name>
</gene>
<feature type="transmembrane region" description="Helical" evidence="7">
    <location>
        <begin position="205"/>
        <end position="227"/>
    </location>
</feature>
<evidence type="ECO:0000256" key="1">
    <source>
        <dbReference type="ARBA" id="ARBA00004651"/>
    </source>
</evidence>
<evidence type="ECO:0000256" key="2">
    <source>
        <dbReference type="ARBA" id="ARBA00022475"/>
    </source>
</evidence>
<feature type="region of interest" description="Disordered" evidence="6">
    <location>
        <begin position="1"/>
        <end position="43"/>
    </location>
</feature>
<dbReference type="KEGG" id="simp:C6571_04665"/>
<dbReference type="AlphaFoldDB" id="A0A2S0MXR0"/>
<feature type="transmembrane region" description="Helical" evidence="7">
    <location>
        <begin position="93"/>
        <end position="111"/>
    </location>
</feature>
<keyword evidence="3 7" id="KW-0812">Transmembrane</keyword>
<feature type="transmembrane region" description="Helical" evidence="7">
    <location>
        <begin position="247"/>
        <end position="268"/>
    </location>
</feature>
<dbReference type="Pfam" id="PF03706">
    <property type="entry name" value="LPG_synthase_TM"/>
    <property type="match status" value="1"/>
</dbReference>
<proteinExistence type="predicted"/>
<keyword evidence="9" id="KW-1185">Reference proteome</keyword>
<feature type="transmembrane region" description="Helical" evidence="7">
    <location>
        <begin position="274"/>
        <end position="293"/>
    </location>
</feature>
<feature type="transmembrane region" description="Helical" evidence="7">
    <location>
        <begin position="330"/>
        <end position="350"/>
    </location>
</feature>